<protein>
    <submittedName>
        <fullName evidence="2">Uncharacterized protein</fullName>
    </submittedName>
</protein>
<name>A0A8S1RWD9_9CILI</name>
<sequence length="117" mass="14192">MWIHRERSSQMIKEIREVIGKDHRPTQEKNQIIKELIEVTGRLNYETKSIKENREIDQRQDDIKNTRNEGQGHKRRLNSKPYIYVLNLYKMISLKKCKKKSRKEDKCSLVRIKRNIV</sequence>
<feature type="region of interest" description="Disordered" evidence="1">
    <location>
        <begin position="50"/>
        <end position="76"/>
    </location>
</feature>
<organism evidence="2 3">
    <name type="scientific">Paramecium sonneborni</name>
    <dbReference type="NCBI Taxonomy" id="65129"/>
    <lineage>
        <taxon>Eukaryota</taxon>
        <taxon>Sar</taxon>
        <taxon>Alveolata</taxon>
        <taxon>Ciliophora</taxon>
        <taxon>Intramacronucleata</taxon>
        <taxon>Oligohymenophorea</taxon>
        <taxon>Peniculida</taxon>
        <taxon>Parameciidae</taxon>
        <taxon>Paramecium</taxon>
    </lineage>
</organism>
<evidence type="ECO:0000313" key="2">
    <source>
        <dbReference type="EMBL" id="CAD8131189.1"/>
    </source>
</evidence>
<gene>
    <name evidence="2" type="ORF">PSON_ATCC_30995.1.T4020001</name>
</gene>
<evidence type="ECO:0000256" key="1">
    <source>
        <dbReference type="SAM" id="MobiDB-lite"/>
    </source>
</evidence>
<dbReference type="EMBL" id="CAJJDN010000402">
    <property type="protein sequence ID" value="CAD8131189.1"/>
    <property type="molecule type" value="Genomic_DNA"/>
</dbReference>
<evidence type="ECO:0000313" key="3">
    <source>
        <dbReference type="Proteomes" id="UP000692954"/>
    </source>
</evidence>
<dbReference type="Proteomes" id="UP000692954">
    <property type="component" value="Unassembled WGS sequence"/>
</dbReference>
<comment type="caution">
    <text evidence="2">The sequence shown here is derived from an EMBL/GenBank/DDBJ whole genome shotgun (WGS) entry which is preliminary data.</text>
</comment>
<accession>A0A8S1RWD9</accession>
<feature type="compositionally biased region" description="Basic and acidic residues" evidence="1">
    <location>
        <begin position="50"/>
        <end position="72"/>
    </location>
</feature>
<dbReference type="AlphaFoldDB" id="A0A8S1RWD9"/>
<proteinExistence type="predicted"/>
<reference evidence="2" key="1">
    <citation type="submission" date="2021-01" db="EMBL/GenBank/DDBJ databases">
        <authorList>
            <consortium name="Genoscope - CEA"/>
            <person name="William W."/>
        </authorList>
    </citation>
    <scope>NUCLEOTIDE SEQUENCE</scope>
</reference>
<keyword evidence="3" id="KW-1185">Reference proteome</keyword>